<reference evidence="2 3" key="1">
    <citation type="submission" date="2020-01" db="EMBL/GenBank/DDBJ databases">
        <title>Spongiivirga citrea KCTC 32990T.</title>
        <authorList>
            <person name="Wang G."/>
        </authorList>
    </citation>
    <scope>NUCLEOTIDE SEQUENCE [LARGE SCALE GENOMIC DNA]</scope>
    <source>
        <strain evidence="2 3">KCTC 32990</strain>
    </source>
</reference>
<comment type="caution">
    <text evidence="2">The sequence shown here is derived from an EMBL/GenBank/DDBJ whole genome shotgun (WGS) entry which is preliminary data.</text>
</comment>
<keyword evidence="2" id="KW-0378">Hydrolase</keyword>
<accession>A0A6M0CJH5</accession>
<evidence type="ECO:0000313" key="3">
    <source>
        <dbReference type="Proteomes" id="UP000474296"/>
    </source>
</evidence>
<evidence type="ECO:0000256" key="1">
    <source>
        <dbReference type="SAM" id="SignalP"/>
    </source>
</evidence>
<feature type="signal peptide" evidence="1">
    <location>
        <begin position="1"/>
        <end position="23"/>
    </location>
</feature>
<dbReference type="GO" id="GO:0008237">
    <property type="term" value="F:metallopeptidase activity"/>
    <property type="evidence" value="ECO:0007669"/>
    <property type="project" value="UniProtKB-KW"/>
</dbReference>
<dbReference type="GO" id="GO:0006508">
    <property type="term" value="P:proteolysis"/>
    <property type="evidence" value="ECO:0007669"/>
    <property type="project" value="UniProtKB-KW"/>
</dbReference>
<keyword evidence="2" id="KW-0482">Metalloprotease</keyword>
<dbReference type="SUPFAM" id="SSF55486">
    <property type="entry name" value="Metalloproteases ('zincins'), catalytic domain"/>
    <property type="match status" value="1"/>
</dbReference>
<sequence>MIGKKLVLGIAFFSLFIISSCKNDDGPADPEIDRTANLLATGDSANDLLSDTTYNSLVLEIVSVRGFELRSSSVQNLTNFLNERINKPGGIRVIQRSIDAPQNEDYSLQQIANIERDQRQNYNSEDEIAVYLFNANRKSEEDTDPDSFTLGAAYRNTSFVLFGSVIQDLGTRNNGVSTEQIESATLQHEFAHLLGLVDLGTPMQTDHLDEENGQHCNVANCLMNFQITFSSGNMNMMGSSDPELDPLCIADLQANGGR</sequence>
<organism evidence="2 3">
    <name type="scientific">Spongiivirga citrea</name>
    <dbReference type="NCBI Taxonomy" id="1481457"/>
    <lineage>
        <taxon>Bacteria</taxon>
        <taxon>Pseudomonadati</taxon>
        <taxon>Bacteroidota</taxon>
        <taxon>Flavobacteriia</taxon>
        <taxon>Flavobacteriales</taxon>
        <taxon>Flavobacteriaceae</taxon>
        <taxon>Spongiivirga</taxon>
    </lineage>
</organism>
<name>A0A6M0CJH5_9FLAO</name>
<dbReference type="EMBL" id="JAABOQ010000001">
    <property type="protein sequence ID" value="NER16134.1"/>
    <property type="molecule type" value="Genomic_DNA"/>
</dbReference>
<feature type="chain" id="PRO_5026698212" evidence="1">
    <location>
        <begin position="24"/>
        <end position="258"/>
    </location>
</feature>
<dbReference type="PROSITE" id="PS51257">
    <property type="entry name" value="PROKAR_LIPOPROTEIN"/>
    <property type="match status" value="1"/>
</dbReference>
<proteinExistence type="predicted"/>
<keyword evidence="1" id="KW-0732">Signal</keyword>
<dbReference type="Proteomes" id="UP000474296">
    <property type="component" value="Unassembled WGS sequence"/>
</dbReference>
<dbReference type="InterPro" id="IPR024079">
    <property type="entry name" value="MetalloPept_cat_dom_sf"/>
</dbReference>
<keyword evidence="3" id="KW-1185">Reference proteome</keyword>
<gene>
    <name evidence="2" type="ORF">GWK10_02875</name>
</gene>
<protein>
    <submittedName>
        <fullName evidence="2">Membrane metalloprotease</fullName>
    </submittedName>
</protein>
<dbReference type="RefSeq" id="WP_164029386.1">
    <property type="nucleotide sequence ID" value="NZ_JAABOQ010000001.1"/>
</dbReference>
<evidence type="ECO:0000313" key="2">
    <source>
        <dbReference type="EMBL" id="NER16134.1"/>
    </source>
</evidence>
<dbReference type="Gene3D" id="3.40.390.10">
    <property type="entry name" value="Collagenase (Catalytic Domain)"/>
    <property type="match status" value="1"/>
</dbReference>
<dbReference type="AlphaFoldDB" id="A0A6M0CJH5"/>
<keyword evidence="2" id="KW-0645">Protease</keyword>